<name>A0ABW5XB82_9MICO</name>
<keyword evidence="2" id="KW-1185">Reference proteome</keyword>
<reference evidence="2" key="1">
    <citation type="journal article" date="2019" name="Int. J. Syst. Evol. Microbiol.">
        <title>The Global Catalogue of Microorganisms (GCM) 10K type strain sequencing project: providing services to taxonomists for standard genome sequencing and annotation.</title>
        <authorList>
            <consortium name="The Broad Institute Genomics Platform"/>
            <consortium name="The Broad Institute Genome Sequencing Center for Infectious Disease"/>
            <person name="Wu L."/>
            <person name="Ma J."/>
        </authorList>
    </citation>
    <scope>NUCLEOTIDE SEQUENCE [LARGE SCALE GENOMIC DNA]</scope>
    <source>
        <strain evidence="2">KCTC 33576</strain>
    </source>
</reference>
<comment type="caution">
    <text evidence="1">The sequence shown here is derived from an EMBL/GenBank/DDBJ whole genome shotgun (WGS) entry which is preliminary data.</text>
</comment>
<sequence>MSVQFEWDDSALTGLIKAGEQGLNAAGEHILAESLKVVPREESTLARSGQVSQDGLDVAVSYDTVYAARQHEELDWQHRPGQQAKYLEQPLQQNAEKAVQIIGDTISKALS</sequence>
<dbReference type="EMBL" id="JBHUOP010000001">
    <property type="protein sequence ID" value="MFD2839332.1"/>
    <property type="molecule type" value="Genomic_DNA"/>
</dbReference>
<organism evidence="1 2">
    <name type="scientific">Populibacterium corticicola</name>
    <dbReference type="NCBI Taxonomy" id="1812826"/>
    <lineage>
        <taxon>Bacteria</taxon>
        <taxon>Bacillati</taxon>
        <taxon>Actinomycetota</taxon>
        <taxon>Actinomycetes</taxon>
        <taxon>Micrococcales</taxon>
        <taxon>Jonesiaceae</taxon>
        <taxon>Populibacterium</taxon>
    </lineage>
</organism>
<proteinExistence type="predicted"/>
<accession>A0ABW5XB82</accession>
<evidence type="ECO:0008006" key="3">
    <source>
        <dbReference type="Google" id="ProtNLM"/>
    </source>
</evidence>
<dbReference type="Proteomes" id="UP001597391">
    <property type="component" value="Unassembled WGS sequence"/>
</dbReference>
<protein>
    <recommendedName>
        <fullName evidence="3">HK97 gp10 family phage protein</fullName>
    </recommendedName>
</protein>
<dbReference type="RefSeq" id="WP_377464785.1">
    <property type="nucleotide sequence ID" value="NZ_JBHUOP010000001.1"/>
</dbReference>
<evidence type="ECO:0000313" key="2">
    <source>
        <dbReference type="Proteomes" id="UP001597391"/>
    </source>
</evidence>
<evidence type="ECO:0000313" key="1">
    <source>
        <dbReference type="EMBL" id="MFD2839332.1"/>
    </source>
</evidence>
<gene>
    <name evidence="1" type="ORF">ACFSYH_01940</name>
</gene>